<accession>A0A0E4CY93</accession>
<keyword evidence="2" id="KW-0378">Hydrolase</keyword>
<feature type="region of interest" description="Disordered" evidence="1">
    <location>
        <begin position="109"/>
        <end position="130"/>
    </location>
</feature>
<dbReference type="InterPro" id="IPR008928">
    <property type="entry name" value="6-hairpin_glycosidase_sf"/>
</dbReference>
<keyword evidence="2" id="KW-0326">Glycosidase</keyword>
<dbReference type="PRINTS" id="PR00845">
    <property type="entry name" value="GLHYDRLASE52"/>
</dbReference>
<dbReference type="AlphaFoldDB" id="A0A0E4CY93"/>
<dbReference type="InterPro" id="IPR000852">
    <property type="entry name" value="Glyco_hydro_52"/>
</dbReference>
<dbReference type="Proteomes" id="UP000033163">
    <property type="component" value="Chromosome I"/>
</dbReference>
<name>A0A0E4CY93_9BACL</name>
<evidence type="ECO:0000256" key="1">
    <source>
        <dbReference type="SAM" id="MobiDB-lite"/>
    </source>
</evidence>
<dbReference type="EC" id="3.2.1.37" evidence="2"/>
<dbReference type="InterPro" id="IPR012341">
    <property type="entry name" value="6hp_glycosidase-like_sf"/>
</dbReference>
<dbReference type="SUPFAM" id="SSF48208">
    <property type="entry name" value="Six-hairpin glycosidases"/>
    <property type="match status" value="1"/>
</dbReference>
<dbReference type="EMBL" id="LN831776">
    <property type="protein sequence ID" value="CQR57255.1"/>
    <property type="molecule type" value="Genomic_DNA"/>
</dbReference>
<dbReference type="KEGG" id="pri:PRIO_4853"/>
<evidence type="ECO:0000313" key="3">
    <source>
        <dbReference type="Proteomes" id="UP000033163"/>
    </source>
</evidence>
<dbReference type="GO" id="GO:0005975">
    <property type="term" value="P:carbohydrate metabolic process"/>
    <property type="evidence" value="ECO:0007669"/>
    <property type="project" value="InterPro"/>
</dbReference>
<gene>
    <name evidence="2" type="primary">xylA3</name>
    <name evidence="2" type="ORF">PRIO_4853</name>
</gene>
<dbReference type="Pfam" id="PF03512">
    <property type="entry name" value="Glyco_hydro_52"/>
    <property type="match status" value="1"/>
</dbReference>
<dbReference type="HOGENOM" id="CLU_390212_0_0_9"/>
<dbReference type="Gene3D" id="1.50.10.10">
    <property type="match status" value="1"/>
</dbReference>
<dbReference type="GO" id="GO:0009044">
    <property type="term" value="F:xylan 1,4-beta-xylosidase activity"/>
    <property type="evidence" value="ECO:0007669"/>
    <property type="project" value="UniProtKB-EC"/>
</dbReference>
<sequence length="768" mass="84933">MNMNQGSEVTQETKKAKLKFQKGVFMTKTNLFYNVQHSPIGAFASFTLGFKGKNGGLGLELGKPADQNVYVGFQSGDGETYDVLPFFERVEDAGARYDIEKADETAKELQEVFPSSPGGNDRDKPSGWYQPSRIVLRPYEDGKITRTLRPATDTWNAGDLTFTIYSPVRSVPDPAAADEEELKAAILPAVFAELTLDNTQGTFTRKGFFGYEGGDAYSSMRRLRDTSNGEFEGVGQGRLTAIACKDEGVQTALGFTMEKILEAKLEHNLAFGLGGTGAIMMEVPPGEKRTYRFAICFYRGGLVTAGIDASYAYTRYFKNIEAVAGYALEHFDELTGSCAAGNAWIESARLTEDQSFMLAHAIHSYYGSTQLLEADGKPLWIVNEGEYRMMNTLDLTADQLFFELVMNPWTVRNELELFVDRYSYEDKVVFPGGTEEYPGGITFTHDVGVANVFSRPQYSAYEMAGLDDCFSYMSHEELVNWLCSALVYIEQTRDREFIGHMLPTLRACFDSMLNRDHPESHLRNGLMGLDSTRTEGGAEITTYDSLDTSLGQSRNNIYMAGKCWAAYVALEKFFKQEGLAELSAAAGQQAEKCAASIASKLNSEGYIPAIINEDNTSCIIPAIEGLVFPLFTGCEAALDPNGRFAGYLSALNTHLANVLVPGVCLFEDGGWKLSSTSNNSWLSKIYLSQFIAREILQLPWDEAGLAADAAHVRWLLHPELSYWCWSDQILSGLIGGSKYYPRGVTAILWMLEGTGNRSLTKIKEEISV</sequence>
<dbReference type="PATRIC" id="fig|1073571.4.peg.5212"/>
<reference evidence="3" key="1">
    <citation type="submission" date="2015-03" db="EMBL/GenBank/DDBJ databases">
        <authorList>
            <person name="Wibberg D."/>
        </authorList>
    </citation>
    <scope>NUCLEOTIDE SEQUENCE [LARGE SCALE GENOMIC DNA]</scope>
</reference>
<evidence type="ECO:0000313" key="2">
    <source>
        <dbReference type="EMBL" id="CQR57255.1"/>
    </source>
</evidence>
<protein>
    <submittedName>
        <fullName evidence="2">Beta-xylosidase</fullName>
        <ecNumber evidence="2">3.2.1.37</ecNumber>
    </submittedName>
</protein>
<dbReference type="STRING" id="483937.AMQ84_15975"/>
<organism evidence="2 3">
    <name type="scientific">Paenibacillus riograndensis SBR5</name>
    <dbReference type="NCBI Taxonomy" id="1073571"/>
    <lineage>
        <taxon>Bacteria</taxon>
        <taxon>Bacillati</taxon>
        <taxon>Bacillota</taxon>
        <taxon>Bacilli</taxon>
        <taxon>Bacillales</taxon>
        <taxon>Paenibacillaceae</taxon>
        <taxon>Paenibacillus</taxon>
        <taxon>Paenibacillus sonchi group</taxon>
    </lineage>
</organism>
<proteinExistence type="predicted"/>